<keyword evidence="1" id="KW-0812">Transmembrane</keyword>
<evidence type="ECO:0000256" key="1">
    <source>
        <dbReference type="SAM" id="Phobius"/>
    </source>
</evidence>
<keyword evidence="1" id="KW-0472">Membrane</keyword>
<evidence type="ECO:0000313" key="3">
    <source>
        <dbReference type="Proteomes" id="UP000321058"/>
    </source>
</evidence>
<name>A0A512NKM4_9HYPH</name>
<organism evidence="2 3">
    <name type="scientific">Reyranella soli</name>
    <dbReference type="NCBI Taxonomy" id="1230389"/>
    <lineage>
        <taxon>Bacteria</taxon>
        <taxon>Pseudomonadati</taxon>
        <taxon>Pseudomonadota</taxon>
        <taxon>Alphaproteobacteria</taxon>
        <taxon>Hyphomicrobiales</taxon>
        <taxon>Reyranellaceae</taxon>
        <taxon>Reyranella</taxon>
    </lineage>
</organism>
<sequence>MDPVAWLLGLGSLLVFGIIVVHLLAALVLIIPTWRICTRAGFSGALSLFHLVPLIGPFIVMGVLAFTDWPNGEAPPGKR</sequence>
<evidence type="ECO:0008006" key="4">
    <source>
        <dbReference type="Google" id="ProtNLM"/>
    </source>
</evidence>
<evidence type="ECO:0000313" key="2">
    <source>
        <dbReference type="EMBL" id="GEP59485.1"/>
    </source>
</evidence>
<dbReference type="AlphaFoldDB" id="A0A512NKM4"/>
<accession>A0A512NKM4</accession>
<proteinExistence type="predicted"/>
<feature type="transmembrane region" description="Helical" evidence="1">
    <location>
        <begin position="6"/>
        <end position="30"/>
    </location>
</feature>
<dbReference type="RefSeq" id="WP_218037533.1">
    <property type="nucleotide sequence ID" value="NZ_BKAJ01000132.1"/>
</dbReference>
<reference evidence="2 3" key="1">
    <citation type="submission" date="2019-07" db="EMBL/GenBank/DDBJ databases">
        <title>Whole genome shotgun sequence of Reyranella soli NBRC 108950.</title>
        <authorList>
            <person name="Hosoyama A."/>
            <person name="Uohara A."/>
            <person name="Ohji S."/>
            <person name="Ichikawa N."/>
        </authorList>
    </citation>
    <scope>NUCLEOTIDE SEQUENCE [LARGE SCALE GENOMIC DNA]</scope>
    <source>
        <strain evidence="2 3">NBRC 108950</strain>
    </source>
</reference>
<feature type="transmembrane region" description="Helical" evidence="1">
    <location>
        <begin position="42"/>
        <end position="66"/>
    </location>
</feature>
<gene>
    <name evidence="2" type="ORF">RSO01_66510</name>
</gene>
<keyword evidence="1" id="KW-1133">Transmembrane helix</keyword>
<comment type="caution">
    <text evidence="2">The sequence shown here is derived from an EMBL/GenBank/DDBJ whole genome shotgun (WGS) entry which is preliminary data.</text>
</comment>
<keyword evidence="3" id="KW-1185">Reference proteome</keyword>
<dbReference type="EMBL" id="BKAJ01000132">
    <property type="protein sequence ID" value="GEP59485.1"/>
    <property type="molecule type" value="Genomic_DNA"/>
</dbReference>
<protein>
    <recommendedName>
        <fullName evidence="4">Inner membrane protein</fullName>
    </recommendedName>
</protein>
<dbReference type="Proteomes" id="UP000321058">
    <property type="component" value="Unassembled WGS sequence"/>
</dbReference>